<dbReference type="InterPro" id="IPR004715">
    <property type="entry name" value="PTS_IIA_fruc"/>
</dbReference>
<evidence type="ECO:0000256" key="4">
    <source>
        <dbReference type="ARBA" id="ARBA00022679"/>
    </source>
</evidence>
<protein>
    <submittedName>
        <fullName evidence="7">PTS transporter subunit EIIA</fullName>
    </submittedName>
</protein>
<name>A0A7H9EN22_9LACO</name>
<organism evidence="7 8">
    <name type="scientific">Ligilactobacillus saerimneri</name>
    <dbReference type="NCBI Taxonomy" id="228229"/>
    <lineage>
        <taxon>Bacteria</taxon>
        <taxon>Bacillati</taxon>
        <taxon>Bacillota</taxon>
        <taxon>Bacilli</taxon>
        <taxon>Lactobacillales</taxon>
        <taxon>Lactobacillaceae</taxon>
        <taxon>Ligilactobacillus</taxon>
    </lineage>
</organism>
<reference evidence="7 8" key="1">
    <citation type="submission" date="2020-01" db="EMBL/GenBank/DDBJ databases">
        <title>Complete and circular genome sequences of six lactobacillus isolates from horses.</title>
        <authorList>
            <person name="Hassan H.M."/>
        </authorList>
    </citation>
    <scope>NUCLEOTIDE SEQUENCE [LARGE SCALE GENOMIC DNA]</scope>
    <source>
        <strain evidence="7 8">1A</strain>
    </source>
</reference>
<evidence type="ECO:0000313" key="7">
    <source>
        <dbReference type="EMBL" id="QLL78605.1"/>
    </source>
</evidence>
<dbReference type="GO" id="GO:0009401">
    <property type="term" value="P:phosphoenolpyruvate-dependent sugar phosphotransferase system"/>
    <property type="evidence" value="ECO:0007669"/>
    <property type="project" value="UniProtKB-KW"/>
</dbReference>
<keyword evidence="1" id="KW-0813">Transport</keyword>
<dbReference type="Pfam" id="PF00359">
    <property type="entry name" value="PTS_EIIA_2"/>
    <property type="match status" value="1"/>
</dbReference>
<dbReference type="RefSeq" id="WP_180848779.1">
    <property type="nucleotide sequence ID" value="NZ_CANCVW010000013.1"/>
</dbReference>
<evidence type="ECO:0000259" key="6">
    <source>
        <dbReference type="PROSITE" id="PS51094"/>
    </source>
</evidence>
<evidence type="ECO:0000256" key="1">
    <source>
        <dbReference type="ARBA" id="ARBA00022448"/>
    </source>
</evidence>
<dbReference type="GO" id="GO:0016020">
    <property type="term" value="C:membrane"/>
    <property type="evidence" value="ECO:0007669"/>
    <property type="project" value="InterPro"/>
</dbReference>
<dbReference type="NCBIfam" id="TIGR00848">
    <property type="entry name" value="fruA"/>
    <property type="match status" value="1"/>
</dbReference>
<dbReference type="PROSITE" id="PS51094">
    <property type="entry name" value="PTS_EIIA_TYPE_2"/>
    <property type="match status" value="1"/>
</dbReference>
<dbReference type="EMBL" id="CP047418">
    <property type="protein sequence ID" value="QLL78605.1"/>
    <property type="molecule type" value="Genomic_DNA"/>
</dbReference>
<sequence>METNVLSNVLRKELILTGLEAANKDEVFRAIADVFYKEGYISDADKFVQAVYDREAEGVTGIGNHVAIPHGKSEVVKQNGVVVATLKNEIEWESLDDTGAKVVVLFAVGDDSEGAKEHLRMLSMFARNLGKDTVVAKLLDAQTQEDVIKAFD</sequence>
<dbReference type="AlphaFoldDB" id="A0A7H9EN22"/>
<accession>A0A7H9EN22</accession>
<keyword evidence="5" id="KW-0598">Phosphotransferase system</keyword>
<gene>
    <name evidence="7" type="ORF">GTO87_08415</name>
</gene>
<dbReference type="Gene3D" id="3.40.930.10">
    <property type="entry name" value="Mannitol-specific EII, Chain A"/>
    <property type="match status" value="1"/>
</dbReference>
<evidence type="ECO:0000313" key="8">
    <source>
        <dbReference type="Proteomes" id="UP000510886"/>
    </source>
</evidence>
<dbReference type="PANTHER" id="PTHR47738">
    <property type="entry name" value="PTS SYSTEM FRUCTOSE-LIKE EIIA COMPONENT-RELATED"/>
    <property type="match status" value="1"/>
</dbReference>
<keyword evidence="2" id="KW-0597">Phosphoprotein</keyword>
<dbReference type="InterPro" id="IPR002178">
    <property type="entry name" value="PTS_EIIA_type-2_dom"/>
</dbReference>
<evidence type="ECO:0000256" key="2">
    <source>
        <dbReference type="ARBA" id="ARBA00022553"/>
    </source>
</evidence>
<dbReference type="InterPro" id="IPR016152">
    <property type="entry name" value="PTrfase/Anion_transptr"/>
</dbReference>
<dbReference type="Proteomes" id="UP000510886">
    <property type="component" value="Chromosome"/>
</dbReference>
<dbReference type="CDD" id="cd00211">
    <property type="entry name" value="PTS_IIA_fru"/>
    <property type="match status" value="1"/>
</dbReference>
<dbReference type="SUPFAM" id="SSF55804">
    <property type="entry name" value="Phoshotransferase/anion transport protein"/>
    <property type="match status" value="1"/>
</dbReference>
<dbReference type="KEGG" id="lsw:GTO87_08415"/>
<keyword evidence="4" id="KW-0808">Transferase</keyword>
<dbReference type="PANTHER" id="PTHR47738:SF2">
    <property type="entry name" value="PTS SYSTEM FRUCTOSE-LIKE EIIA COMPONENT"/>
    <property type="match status" value="1"/>
</dbReference>
<dbReference type="GO" id="GO:0008982">
    <property type="term" value="F:protein-N(PI)-phosphohistidine-sugar phosphotransferase activity"/>
    <property type="evidence" value="ECO:0007669"/>
    <property type="project" value="InterPro"/>
</dbReference>
<feature type="domain" description="PTS EIIA type-2" evidence="6">
    <location>
        <begin position="8"/>
        <end position="152"/>
    </location>
</feature>
<evidence type="ECO:0000256" key="5">
    <source>
        <dbReference type="ARBA" id="ARBA00022683"/>
    </source>
</evidence>
<dbReference type="InterPro" id="IPR051541">
    <property type="entry name" value="PTS_SugarTrans_NitroReg"/>
</dbReference>
<proteinExistence type="predicted"/>
<dbReference type="PROSITE" id="PS00372">
    <property type="entry name" value="PTS_EIIA_TYPE_2_HIS"/>
    <property type="match status" value="1"/>
</dbReference>
<keyword evidence="3" id="KW-0762">Sugar transport</keyword>
<evidence type="ECO:0000256" key="3">
    <source>
        <dbReference type="ARBA" id="ARBA00022597"/>
    </source>
</evidence>